<dbReference type="Pfam" id="PF02181">
    <property type="entry name" value="FH2"/>
    <property type="match status" value="1"/>
</dbReference>
<dbReference type="PROSITE" id="PS51444">
    <property type="entry name" value="FH2"/>
    <property type="match status" value="1"/>
</dbReference>
<organism evidence="6 7">
    <name type="scientific">Aquilegia coerulea</name>
    <name type="common">Rocky mountain columbine</name>
    <dbReference type="NCBI Taxonomy" id="218851"/>
    <lineage>
        <taxon>Eukaryota</taxon>
        <taxon>Viridiplantae</taxon>
        <taxon>Streptophyta</taxon>
        <taxon>Embryophyta</taxon>
        <taxon>Tracheophyta</taxon>
        <taxon>Spermatophyta</taxon>
        <taxon>Magnoliopsida</taxon>
        <taxon>Ranunculales</taxon>
        <taxon>Ranunculaceae</taxon>
        <taxon>Thalictroideae</taxon>
        <taxon>Aquilegia</taxon>
    </lineage>
</organism>
<feature type="compositionally biased region" description="Basic and acidic residues" evidence="3">
    <location>
        <begin position="428"/>
        <end position="438"/>
    </location>
</feature>
<dbReference type="SUPFAM" id="SSF101447">
    <property type="entry name" value="Formin homology 2 domain (FH2 domain)"/>
    <property type="match status" value="1"/>
</dbReference>
<keyword evidence="4" id="KW-0732">Signal</keyword>
<dbReference type="FunCoup" id="A0A2G5E4Z6">
    <property type="interactions" value="277"/>
</dbReference>
<feature type="compositionally biased region" description="Basic residues" evidence="3">
    <location>
        <begin position="166"/>
        <end position="192"/>
    </location>
</feature>
<dbReference type="SMART" id="SM00498">
    <property type="entry name" value="FH2"/>
    <property type="match status" value="1"/>
</dbReference>
<reference evidence="6 7" key="1">
    <citation type="submission" date="2017-09" db="EMBL/GenBank/DDBJ databases">
        <title>WGS assembly of Aquilegia coerulea Goldsmith.</title>
        <authorList>
            <person name="Hodges S."/>
            <person name="Kramer E."/>
            <person name="Nordborg M."/>
            <person name="Tomkins J."/>
            <person name="Borevitz J."/>
            <person name="Derieg N."/>
            <person name="Yan J."/>
            <person name="Mihaltcheva S."/>
            <person name="Hayes R.D."/>
            <person name="Rokhsar D."/>
        </authorList>
    </citation>
    <scope>NUCLEOTIDE SEQUENCE [LARGE SCALE GENOMIC DNA]</scope>
    <source>
        <strain evidence="7">cv. Goldsmith</strain>
    </source>
</reference>
<feature type="region of interest" description="Disordered" evidence="3">
    <location>
        <begin position="156"/>
        <end position="209"/>
    </location>
</feature>
<evidence type="ECO:0000256" key="3">
    <source>
        <dbReference type="SAM" id="MobiDB-lite"/>
    </source>
</evidence>
<accession>A0A2G5E4Z6</accession>
<feature type="compositionally biased region" description="Pro residues" evidence="3">
    <location>
        <begin position="444"/>
        <end position="517"/>
    </location>
</feature>
<dbReference type="AlphaFoldDB" id="A0A2G5E4Z6"/>
<feature type="region of interest" description="Disordered" evidence="3">
    <location>
        <begin position="420"/>
        <end position="545"/>
    </location>
</feature>
<feature type="region of interest" description="Disordered" evidence="3">
    <location>
        <begin position="959"/>
        <end position="1006"/>
    </location>
</feature>
<dbReference type="PANTHER" id="PTHR23213:SF269">
    <property type="entry name" value="FORMIN-LIKE PROTEIN 5"/>
    <property type="match status" value="1"/>
</dbReference>
<feature type="domain" description="FH2" evidence="5">
    <location>
        <begin position="537"/>
        <end position="970"/>
    </location>
</feature>
<evidence type="ECO:0000313" key="7">
    <source>
        <dbReference type="Proteomes" id="UP000230069"/>
    </source>
</evidence>
<comment type="similarity">
    <text evidence="1">Belongs to the formin-like family. Class-I subfamily.</text>
</comment>
<feature type="region of interest" description="Disordered" evidence="3">
    <location>
        <begin position="364"/>
        <end position="405"/>
    </location>
</feature>
<evidence type="ECO:0000256" key="4">
    <source>
        <dbReference type="SAM" id="SignalP"/>
    </source>
</evidence>
<dbReference type="Gene3D" id="1.20.58.2220">
    <property type="entry name" value="Formin, FH2 domain"/>
    <property type="match status" value="1"/>
</dbReference>
<feature type="compositionally biased region" description="Basic and acidic residues" evidence="3">
    <location>
        <begin position="534"/>
        <end position="544"/>
    </location>
</feature>
<dbReference type="InterPro" id="IPR015425">
    <property type="entry name" value="FH2_Formin"/>
</dbReference>
<keyword evidence="7" id="KW-1185">Reference proteome</keyword>
<dbReference type="InParanoid" id="A0A2G5E4Z6"/>
<evidence type="ECO:0000256" key="1">
    <source>
        <dbReference type="ARBA" id="ARBA00025793"/>
    </source>
</evidence>
<dbReference type="GO" id="GO:0045010">
    <property type="term" value="P:actin nucleation"/>
    <property type="evidence" value="ECO:0007669"/>
    <property type="project" value="InterPro"/>
</dbReference>
<dbReference type="Proteomes" id="UP000230069">
    <property type="component" value="Unassembled WGS sequence"/>
</dbReference>
<dbReference type="OrthoDB" id="1668162at2759"/>
<feature type="region of interest" description="Disordered" evidence="3">
    <location>
        <begin position="222"/>
        <end position="281"/>
    </location>
</feature>
<dbReference type="InterPro" id="IPR027643">
    <property type="entry name" value="Formin-like_plant"/>
</dbReference>
<proteinExistence type="inferred from homology"/>
<gene>
    <name evidence="6" type="ORF">AQUCO_01200233v1</name>
</gene>
<dbReference type="InterPro" id="IPR042201">
    <property type="entry name" value="FH2_Formin_sf"/>
</dbReference>
<feature type="signal peptide" evidence="4">
    <location>
        <begin position="1"/>
        <end position="22"/>
    </location>
</feature>
<sequence>MDIRLSCIVVVFVSLLCALVIGRSEGRSKSEELNFFFDNDVSPEINEEMWEQLHSNCKQEFIQMKSTIEAFGIYIDEDEDTYIYSKEQVITKVNLQSYLNVVPPHLKRGLLDCMQKRNVPVLVSGEEADSKKWYIKYLEYFFGWSDASRRYLGENKLHGTMPTPRLSKRKKHTPRLSKRKKHTPRLSKKKKPTLAPAPSPSSFLAYESPTYAPEQSSALAPASLYVPNPGPAEEPSAPLNPEPAEEPSAPLYPEPAEEPSALLNPKPTEEPSAPSFPPDIHQSELYSADLHSSASPSFAPQPSPNENHTHVQVAVAVGGTAAGTFAFALALVICYHKSRKDPNSIDAEKDDNPFLTISLRGDSCASSRKSSLGGTMNKEMSNSLSSNTHSNPSGKLSSLSRNMSTASGLTTIDEASSLGTAANAAARSSEELQPESRDTGAPAMPSPLLKPPPGRASPTPPGPPPPPAIPATKAPGPPPPPPPKGATPPPPPPKGATPPPPPPKGATPPRAPPPLKPPTFKTNPAGNAASGEKQGVKDESESQKSKLKPFFWDKVVANPDQSMVWHQISSGSFQFDEEMIENLFGHHAANKNKSENKKGLSQQPSPQYIHIIDSKKAQNILILLRALNVTTEEVRDALHEGNELPMELLQTMLKMAPTQEEELKLRLYSGEILQLGPAERFLKVLVDIPFAFKRMDTLLFKKSLEEEISSTKECLATLEVASKELRNSRLFLKLLEAVLKTGNRMNAGTFRGSAQAFKLDTLLKLADVRGTDGKTTLLHFVVQEIIRSEGKRAARGVSESEFQNIPSVHSQDLVDDSSEDVENHYRSLGLQVVSGLGAELENVRKAAALDADSITSTVSKLGHGLVRAKNFLSSNMQSTDEESKFHHMLESFVEHAEGEITSLLEEEKRIMSLVKNTVDYFHGSTGKDEGLRLFVIVRDFLLMLDKSCNEVRKSVKMAARISTSKDTPTVPPTKETNKSPSPDLRQRLFPAITDRRMDSFSSDDES</sequence>
<evidence type="ECO:0000313" key="6">
    <source>
        <dbReference type="EMBL" id="PIA50825.1"/>
    </source>
</evidence>
<feature type="chain" id="PRO_5013794475" description="Formin-like protein" evidence="4">
    <location>
        <begin position="23"/>
        <end position="1006"/>
    </location>
</feature>
<dbReference type="PANTHER" id="PTHR23213">
    <property type="entry name" value="FORMIN-RELATED"/>
    <property type="match status" value="1"/>
</dbReference>
<evidence type="ECO:0000259" key="5">
    <source>
        <dbReference type="PROSITE" id="PS51444"/>
    </source>
</evidence>
<name>A0A2G5E4Z6_AQUCA</name>
<dbReference type="GO" id="GO:0051015">
    <property type="term" value="F:actin filament binding"/>
    <property type="evidence" value="ECO:0007669"/>
    <property type="project" value="InterPro"/>
</dbReference>
<dbReference type="EMBL" id="KZ305029">
    <property type="protein sequence ID" value="PIA50825.1"/>
    <property type="molecule type" value="Genomic_DNA"/>
</dbReference>
<evidence type="ECO:0000256" key="2">
    <source>
        <dbReference type="RuleBase" id="RU361260"/>
    </source>
</evidence>
<protein>
    <recommendedName>
        <fullName evidence="2">Formin-like protein</fullName>
    </recommendedName>
</protein>
<dbReference type="STRING" id="218851.A0A2G5E4Z6"/>